<dbReference type="EMBL" id="HBHP01029269">
    <property type="protein sequence ID" value="CAD9774071.1"/>
    <property type="molecule type" value="Transcribed_RNA"/>
</dbReference>
<reference evidence="3" key="1">
    <citation type="submission" date="2021-01" db="EMBL/GenBank/DDBJ databases">
        <authorList>
            <person name="Corre E."/>
            <person name="Pelletier E."/>
            <person name="Niang G."/>
            <person name="Scheremetjew M."/>
            <person name="Finn R."/>
            <person name="Kale V."/>
            <person name="Holt S."/>
            <person name="Cochrane G."/>
            <person name="Meng A."/>
            <person name="Brown T."/>
            <person name="Cohen L."/>
        </authorList>
    </citation>
    <scope>NUCLEOTIDE SEQUENCE</scope>
    <source>
        <strain evidence="3">CCMP622</strain>
    </source>
</reference>
<accession>A0A7S2TZ00</accession>
<evidence type="ECO:0000256" key="1">
    <source>
        <dbReference type="SAM" id="MobiDB-lite"/>
    </source>
</evidence>
<dbReference type="InterPro" id="IPR035914">
    <property type="entry name" value="Sperma_CUB_dom_sf"/>
</dbReference>
<evidence type="ECO:0000256" key="2">
    <source>
        <dbReference type="SAM" id="SignalP"/>
    </source>
</evidence>
<dbReference type="Gene3D" id="2.60.120.290">
    <property type="entry name" value="Spermadhesin, CUB domain"/>
    <property type="match status" value="1"/>
</dbReference>
<feature type="chain" id="PRO_5030833266" description="CUB domain-containing protein" evidence="2">
    <location>
        <begin position="30"/>
        <end position="735"/>
    </location>
</feature>
<gene>
    <name evidence="3" type="ORF">LSP00402_LOCUS18063</name>
</gene>
<feature type="region of interest" description="Disordered" evidence="1">
    <location>
        <begin position="323"/>
        <end position="346"/>
    </location>
</feature>
<dbReference type="InterPro" id="IPR015943">
    <property type="entry name" value="WD40/YVTN_repeat-like_dom_sf"/>
</dbReference>
<dbReference type="InterPro" id="IPR011045">
    <property type="entry name" value="N2O_reductase_N"/>
</dbReference>
<feature type="compositionally biased region" description="Polar residues" evidence="1">
    <location>
        <begin position="323"/>
        <end position="335"/>
    </location>
</feature>
<evidence type="ECO:0000313" key="3">
    <source>
        <dbReference type="EMBL" id="CAD9774071.1"/>
    </source>
</evidence>
<protein>
    <recommendedName>
        <fullName evidence="4">CUB domain-containing protein</fullName>
    </recommendedName>
</protein>
<dbReference type="Gene3D" id="2.130.10.10">
    <property type="entry name" value="YVTN repeat-like/Quinoprotein amine dehydrogenase"/>
    <property type="match status" value="1"/>
</dbReference>
<evidence type="ECO:0008006" key="4">
    <source>
        <dbReference type="Google" id="ProtNLM"/>
    </source>
</evidence>
<dbReference type="PANTHER" id="PTHR47197:SF3">
    <property type="entry name" value="DIHYDRO-HEME D1 DEHYDROGENASE"/>
    <property type="match status" value="1"/>
</dbReference>
<proteinExistence type="predicted"/>
<keyword evidence="2" id="KW-0732">Signal</keyword>
<dbReference type="InterPro" id="IPR051200">
    <property type="entry name" value="Host-pathogen_enzymatic-act"/>
</dbReference>
<sequence length="735" mass="80322">MPPALTAKCPVLAAAVVAVAFWMFPQSAASPVLRSTPSPTGEASLVSCAYGYHMSPDRLVVASAVDENREYYHNVSCRFVVAASQIIFNYVDIDRGDQLHVHAGYDLKLDAQNADFCLTRMQLPSPIADPAPITSTSGYFSFWWVTNEGGARSGWNFTILASTVTTEAPTPMPTTTQKLVSPPTLSPSTVTAATTTNPVQTCFKYNAEGSVQHYTSATGPDGMYFNNVSCRFVVEASTIQFDLFDVEWQDDYLEIFFGDDEKVSAGMADSHKVTGTLLPSPIAKPKPLKSTSGHITLLWSTNEQQTNRGWSFVTLNASTPSPTFQPRFQSASSPEPNLPPTAFPTTNPRSVATSRLLNTELPSLPDSSPIGFRYFYHHLTCDETERAIVCAPLHSETITRIDTGTETIISMPVQTTDGEGQNPKYATCGSVEGDMILCSPYSVQHALYIDATGGSTLAETMTDRSYPEKEKYVACSAIGRKLYCAPYRASGVLVIDAETRTSRKLTDVTYTSEYKYYYDSCAPLSSKIYCAPFDSQYVLAIDSATDTSQQWTSINYGSSLSKYSTCKALSPANSRTKIFCAPYHADNVLVIDPDDPAGETSYALKQARLTGDYQFSSCAVSGAKLICAPEEARQVLVIDANPDAESYRLIGLPFEGAQKHYMGRSCVTKASLVYCAPWDSQYVLKIDVSQESTMLLTDEEYPNPDQWGQCNLDPTGNNRIFCAPARPNSILVIDV</sequence>
<dbReference type="PANTHER" id="PTHR47197">
    <property type="entry name" value="PROTEIN NIRF"/>
    <property type="match status" value="1"/>
</dbReference>
<dbReference type="SUPFAM" id="SSF49854">
    <property type="entry name" value="Spermadhesin, CUB domain"/>
    <property type="match status" value="1"/>
</dbReference>
<feature type="region of interest" description="Disordered" evidence="1">
    <location>
        <begin position="170"/>
        <end position="191"/>
    </location>
</feature>
<name>A0A7S2TZ00_9EUKA</name>
<dbReference type="AlphaFoldDB" id="A0A7S2TZ00"/>
<organism evidence="3">
    <name type="scientific">Lotharella oceanica</name>
    <dbReference type="NCBI Taxonomy" id="641309"/>
    <lineage>
        <taxon>Eukaryota</taxon>
        <taxon>Sar</taxon>
        <taxon>Rhizaria</taxon>
        <taxon>Cercozoa</taxon>
        <taxon>Chlorarachniophyceae</taxon>
        <taxon>Lotharella</taxon>
    </lineage>
</organism>
<feature type="signal peptide" evidence="2">
    <location>
        <begin position="1"/>
        <end position="29"/>
    </location>
</feature>
<dbReference type="SUPFAM" id="SSF50974">
    <property type="entry name" value="Nitrous oxide reductase, N-terminal domain"/>
    <property type="match status" value="1"/>
</dbReference>